<evidence type="ECO:0000256" key="1">
    <source>
        <dbReference type="SAM" id="SignalP"/>
    </source>
</evidence>
<dbReference type="Pfam" id="PF13585">
    <property type="entry name" value="CHU_C"/>
    <property type="match status" value="1"/>
</dbReference>
<feature type="signal peptide" evidence="1">
    <location>
        <begin position="1"/>
        <end position="30"/>
    </location>
</feature>
<comment type="caution">
    <text evidence="2">The sequence shown here is derived from an EMBL/GenBank/DDBJ whole genome shotgun (WGS) entry which is preliminary data.</text>
</comment>
<proteinExistence type="predicted"/>
<dbReference type="InterPro" id="IPR026341">
    <property type="entry name" value="T9SS_type_B"/>
</dbReference>
<accession>A0A2W5F8N4</accession>
<sequence length="770" mass="84320">MKTKKILHNKFTNKMLCFLFFFFAFFSTKAQLLSPNQPEQDACNAIDLCGNTFTTPYSYQGRGNVYDLPATPCGLGEDNSVWLKVTIATSGKLVFLIKPIDVQDDYDFAVVKNNGDCSAISSSEVLRCNFNNNQRGSNVDGVVGLSLTSNLPYVQSGTTGSSFSQAIDAVAGDVYYVMVNNFGYGAGPSLGFTIDFSGSTASFANTTIPLLQNLISSCDYTKSVDIHLSNYALCSSIASDASDFELTNTNGQQFPLISANGVNCTGTVGYARDIHVEFQNNLPNGDYILKAKKGSDGNSILGLCGGETPDNSQTIQFSIKTDTLKLVTIDSPACQIIRLLFDQTIACISIKRDGSQFFVTGPSPVSVTAAQPLSTCNSNATTGIQLTLNQPIEIDEQYVLHSVEDNSIYGTCNSILFKDVNRAFYVNSFNGLLNTFPDTTVCAIDDQIQITTTNNAPTPNGGFQYQWTENNQALPINQLSPRVTIDNPANHYLVKTVDANGCVLRDTTNIKVETFIGSVTPSQASICLNDSLQLEASDNAVIYQWYSDALVKTLTNNTFSSNSISNPIYYPDSVGNFTYYALLTSSKQCQDTLSVNIEVKRLPDLVVAYNDTVINYGNNIQLLSDGASYYKWTPTISLLNPTIPNPIAHPIITTTYKVIGTNDIGCSVVDTVRVNIFFEDYAYFPTGFTPNQDGRNDVFRAHFFGKINQFSLNIFNRWGQKIFSSNDPEQGWNGMIGNHPAAAGTYIWDCTYYPDGQKQYNKKGTVVLIR</sequence>
<dbReference type="AlphaFoldDB" id="A0A2W5F8N4"/>
<evidence type="ECO:0000313" key="2">
    <source>
        <dbReference type="EMBL" id="PZP50040.1"/>
    </source>
</evidence>
<gene>
    <name evidence="2" type="ORF">DI598_06475</name>
</gene>
<dbReference type="Proteomes" id="UP000249645">
    <property type="component" value="Unassembled WGS sequence"/>
</dbReference>
<evidence type="ECO:0000313" key="3">
    <source>
        <dbReference type="Proteomes" id="UP000249645"/>
    </source>
</evidence>
<reference evidence="2 3" key="1">
    <citation type="submission" date="2017-11" db="EMBL/GenBank/DDBJ databases">
        <title>Infants hospitalized years apart are colonized by the same room-sourced microbial strains.</title>
        <authorList>
            <person name="Brooks B."/>
            <person name="Olm M.R."/>
            <person name="Firek B.A."/>
            <person name="Baker R."/>
            <person name="Thomas B.C."/>
            <person name="Morowitz M.J."/>
            <person name="Banfield J.F."/>
        </authorList>
    </citation>
    <scope>NUCLEOTIDE SEQUENCE [LARGE SCALE GENOMIC DNA]</scope>
    <source>
        <strain evidence="2">S2_009_000_R2_76</strain>
    </source>
</reference>
<keyword evidence="1" id="KW-0732">Signal</keyword>
<dbReference type="EMBL" id="QFOI01000084">
    <property type="protein sequence ID" value="PZP50040.1"/>
    <property type="molecule type" value="Genomic_DNA"/>
</dbReference>
<evidence type="ECO:0008006" key="4">
    <source>
        <dbReference type="Google" id="ProtNLM"/>
    </source>
</evidence>
<protein>
    <recommendedName>
        <fullName evidence="4">Ig-like domain-containing protein</fullName>
    </recommendedName>
</protein>
<dbReference type="NCBIfam" id="TIGR04131">
    <property type="entry name" value="Bac_Flav_CTERM"/>
    <property type="match status" value="1"/>
</dbReference>
<organism evidence="2 3">
    <name type="scientific">Pseudopedobacter saltans</name>
    <dbReference type="NCBI Taxonomy" id="151895"/>
    <lineage>
        <taxon>Bacteria</taxon>
        <taxon>Pseudomonadati</taxon>
        <taxon>Bacteroidota</taxon>
        <taxon>Sphingobacteriia</taxon>
        <taxon>Sphingobacteriales</taxon>
        <taxon>Sphingobacteriaceae</taxon>
        <taxon>Pseudopedobacter</taxon>
    </lineage>
</organism>
<feature type="chain" id="PRO_5015910869" description="Ig-like domain-containing protein" evidence="1">
    <location>
        <begin position="31"/>
        <end position="770"/>
    </location>
</feature>
<name>A0A2W5F8N4_9SPHI</name>